<comment type="caution">
    <text evidence="1">The sequence shown here is derived from an EMBL/GenBank/DDBJ whole genome shotgun (WGS) entry which is preliminary data.</text>
</comment>
<protein>
    <submittedName>
        <fullName evidence="1">Uncharacterized protein</fullName>
    </submittedName>
</protein>
<accession>A0ABU8XPH5</accession>
<evidence type="ECO:0000313" key="2">
    <source>
        <dbReference type="Proteomes" id="UP001375743"/>
    </source>
</evidence>
<dbReference type="Proteomes" id="UP001375743">
    <property type="component" value="Unassembled WGS sequence"/>
</dbReference>
<name>A0ABU8XPH5_9PROT</name>
<dbReference type="RefSeq" id="WP_418158176.1">
    <property type="nucleotide sequence ID" value="NZ_JBBLZC010000003.1"/>
</dbReference>
<proteinExistence type="predicted"/>
<dbReference type="EMBL" id="JBBLZC010000003">
    <property type="protein sequence ID" value="MEK0082320.1"/>
    <property type="molecule type" value="Genomic_DNA"/>
</dbReference>
<organism evidence="1 2">
    <name type="scientific">Benzoatithermus flavus</name>
    <dbReference type="NCBI Taxonomy" id="3108223"/>
    <lineage>
        <taxon>Bacteria</taxon>
        <taxon>Pseudomonadati</taxon>
        <taxon>Pseudomonadota</taxon>
        <taxon>Alphaproteobacteria</taxon>
        <taxon>Geminicoccales</taxon>
        <taxon>Geminicoccaceae</taxon>
        <taxon>Benzoatithermus</taxon>
    </lineage>
</organism>
<reference evidence="1 2" key="1">
    <citation type="submission" date="2024-01" db="EMBL/GenBank/DDBJ databases">
        <title>Multi-omics insights into the function and evolution of sodium benzoate biodegradation pathways in Benzoatithermus flavus gen. nov., sp. nov. from hot spring.</title>
        <authorList>
            <person name="Hu C.-J."/>
            <person name="Li W.-J."/>
        </authorList>
    </citation>
    <scope>NUCLEOTIDE SEQUENCE [LARGE SCALE GENOMIC DNA]</scope>
    <source>
        <strain evidence="1 2">SYSU G07066</strain>
    </source>
</reference>
<keyword evidence="2" id="KW-1185">Reference proteome</keyword>
<gene>
    <name evidence="1" type="ORF">U1T56_04105</name>
</gene>
<sequence>MFDASDAFKLLGVVAAVRGADSKRVEFEGAYETGGGSEVGISFKGAPSEAQPLKEFLEPQLRAAKDKDLKARFEIAFAQGLDLGSDAPEKLNEQLTRFATGAAYVEATAEVKA</sequence>
<evidence type="ECO:0000313" key="1">
    <source>
        <dbReference type="EMBL" id="MEK0082320.1"/>
    </source>
</evidence>